<evidence type="ECO:0000313" key="2">
    <source>
        <dbReference type="EMBL" id="AUX09290.1"/>
    </source>
</evidence>
<evidence type="ECO:0000313" key="3">
    <source>
        <dbReference type="Proteomes" id="UP000263012"/>
    </source>
</evidence>
<feature type="transmembrane region" description="Helical" evidence="1">
    <location>
        <begin position="77"/>
        <end position="95"/>
    </location>
</feature>
<dbReference type="AlphaFoldDB" id="A0A343TJL8"/>
<evidence type="ECO:0000256" key="1">
    <source>
        <dbReference type="SAM" id="Phobius"/>
    </source>
</evidence>
<dbReference type="EMBL" id="CP025066">
    <property type="protein sequence ID" value="AUX09290.1"/>
    <property type="molecule type" value="Genomic_DNA"/>
</dbReference>
<name>A0A343TJL8_9EURY</name>
<dbReference type="Pfam" id="PF25949">
    <property type="entry name" value="DUF7987"/>
    <property type="match status" value="1"/>
</dbReference>
<accession>A0A343TJL8</accession>
<dbReference type="GeneID" id="37878015"/>
<dbReference type="RefSeq" id="WP_119817641.1">
    <property type="nucleotide sequence ID" value="NZ_CP025066.1"/>
</dbReference>
<keyword evidence="3" id="KW-1185">Reference proteome</keyword>
<dbReference type="KEGG" id="hdf:AArcSl_1661"/>
<feature type="transmembrane region" description="Helical" evidence="1">
    <location>
        <begin position="45"/>
        <end position="65"/>
    </location>
</feature>
<keyword evidence="1" id="KW-0472">Membrane</keyword>
<feature type="transmembrane region" description="Helical" evidence="1">
    <location>
        <begin position="15"/>
        <end position="38"/>
    </location>
</feature>
<feature type="transmembrane region" description="Helical" evidence="1">
    <location>
        <begin position="102"/>
        <end position="122"/>
    </location>
</feature>
<reference evidence="3" key="1">
    <citation type="submission" date="2017-11" db="EMBL/GenBank/DDBJ databases">
        <title>Phenotypic and genomic properties of facultatively anaerobic sulfur-reducing natronoarchaea from hypersaline soda lakes.</title>
        <authorList>
            <person name="Sorokin D.Y."/>
            <person name="Kublanov I.V."/>
            <person name="Roman P."/>
            <person name="Sinninghe Damste J.S."/>
            <person name="Golyshin P.N."/>
            <person name="Rojo D."/>
            <person name="Ciordia S."/>
            <person name="Mena M.D.C."/>
            <person name="Ferrer M."/>
            <person name="Messina E."/>
            <person name="Smedile F."/>
            <person name="La Spada G."/>
            <person name="La Cono V."/>
            <person name="Yakimov M.M."/>
        </authorList>
    </citation>
    <scope>NUCLEOTIDE SEQUENCE [LARGE SCALE GENOMIC DNA]</scope>
    <source>
        <strain evidence="3">AArc-Sl</strain>
    </source>
</reference>
<dbReference type="InterPro" id="IPR058293">
    <property type="entry name" value="DUF7987"/>
</dbReference>
<dbReference type="Proteomes" id="UP000263012">
    <property type="component" value="Chromosome"/>
</dbReference>
<sequence>MPSGSNDDETDRSPAVLAGLSALGVAFVIAGVGLYYGLAIDSMRVFTAAAAAIFVLLAVSMVIIIRSEPLFSRENAVISVFVFTAMALFFGLSTFTMLPFPVLVGVLIFVGAILPGIVLQYGPSIIN</sequence>
<keyword evidence="1" id="KW-0812">Transmembrane</keyword>
<dbReference type="OrthoDB" id="351248at2157"/>
<keyword evidence="1" id="KW-1133">Transmembrane helix</keyword>
<organism evidence="2 3">
    <name type="scientific">Halalkaliarchaeum desulfuricum</name>
    <dbReference type="NCBI Taxonomy" id="2055893"/>
    <lineage>
        <taxon>Archaea</taxon>
        <taxon>Methanobacteriati</taxon>
        <taxon>Methanobacteriota</taxon>
        <taxon>Stenosarchaea group</taxon>
        <taxon>Halobacteria</taxon>
        <taxon>Halobacteriales</taxon>
        <taxon>Haloferacaceae</taxon>
        <taxon>Halalkaliarchaeum</taxon>
    </lineage>
</organism>
<proteinExistence type="predicted"/>
<gene>
    <name evidence="2" type="ORF">AArcSl_1661</name>
</gene>
<protein>
    <submittedName>
        <fullName evidence="2">Uncharacterized protein</fullName>
    </submittedName>
</protein>